<dbReference type="Pfam" id="PF12965">
    <property type="entry name" value="DUF3854"/>
    <property type="match status" value="1"/>
</dbReference>
<evidence type="ECO:0000313" key="4">
    <source>
        <dbReference type="Proteomes" id="UP000177870"/>
    </source>
</evidence>
<dbReference type="InterPro" id="IPR024385">
    <property type="entry name" value="DUF3854"/>
</dbReference>
<proteinExistence type="predicted"/>
<evidence type="ECO:0008006" key="5">
    <source>
        <dbReference type="Google" id="ProtNLM"/>
    </source>
</evidence>
<organism evidence="3 4">
    <name type="scientific">Moorena producens PAL-8-15-08-1</name>
    <dbReference type="NCBI Taxonomy" id="1458985"/>
    <lineage>
        <taxon>Bacteria</taxon>
        <taxon>Bacillati</taxon>
        <taxon>Cyanobacteriota</taxon>
        <taxon>Cyanophyceae</taxon>
        <taxon>Coleofasciculales</taxon>
        <taxon>Coleofasciculaceae</taxon>
        <taxon>Moorena</taxon>
    </lineage>
</organism>
<dbReference type="PANTHER" id="PTHR34985">
    <property type="entry name" value="SLR0554 PROTEIN"/>
    <property type="match status" value="1"/>
</dbReference>
<dbReference type="NCBIfam" id="NF042913">
    <property type="entry name" value="CyRepA1"/>
    <property type="match status" value="1"/>
</dbReference>
<dbReference type="GO" id="GO:0006260">
    <property type="term" value="P:DNA replication"/>
    <property type="evidence" value="ECO:0007669"/>
    <property type="project" value="InterPro"/>
</dbReference>
<dbReference type="InterPro" id="IPR027417">
    <property type="entry name" value="P-loop_NTPase"/>
</dbReference>
<dbReference type="InterPro" id="IPR034154">
    <property type="entry name" value="TOPRIM_DnaG/twinkle"/>
</dbReference>
<feature type="domain" description="Replication origin-binding protein" evidence="1">
    <location>
        <begin position="339"/>
        <end position="501"/>
    </location>
</feature>
<dbReference type="AlphaFoldDB" id="A0A1D8U4B6"/>
<dbReference type="InterPro" id="IPR003450">
    <property type="entry name" value="Replication_origin-bd"/>
</dbReference>
<dbReference type="InterPro" id="IPR049996">
    <property type="entry name" value="Slr7037-like"/>
</dbReference>
<dbReference type="Pfam" id="PF02399">
    <property type="entry name" value="Herpes_ori_bp"/>
    <property type="match status" value="1"/>
</dbReference>
<dbReference type="GO" id="GO:0005524">
    <property type="term" value="F:ATP binding"/>
    <property type="evidence" value="ECO:0007669"/>
    <property type="project" value="InterPro"/>
</dbReference>
<evidence type="ECO:0000313" key="3">
    <source>
        <dbReference type="EMBL" id="AOX04740.1"/>
    </source>
</evidence>
<dbReference type="SUPFAM" id="SSF52540">
    <property type="entry name" value="P-loop containing nucleoside triphosphate hydrolases"/>
    <property type="match status" value="1"/>
</dbReference>
<reference evidence="4" key="1">
    <citation type="submission" date="2016-10" db="EMBL/GenBank/DDBJ databases">
        <title>Comparative genomics uncovers the prolific and rare metabolic potential of the cyanobacterial genus Moorea.</title>
        <authorList>
            <person name="Leao T."/>
            <person name="Castelao G."/>
            <person name="Korobeynikov A."/>
            <person name="Monroe E.A."/>
            <person name="Podell S."/>
            <person name="Glukhov E."/>
            <person name="Allen E."/>
            <person name="Gerwick W.H."/>
            <person name="Gerwick L."/>
        </authorList>
    </citation>
    <scope>NUCLEOTIDE SEQUENCE [LARGE SCALE GENOMIC DNA]</scope>
    <source>
        <strain evidence="4">PAL-8-15-08-1</strain>
        <plasmid evidence="4">unnamed</plasmid>
    </source>
</reference>
<dbReference type="PANTHER" id="PTHR34985:SF1">
    <property type="entry name" value="SLR0554 PROTEIN"/>
    <property type="match status" value="1"/>
</dbReference>
<feature type="domain" description="DUF3854" evidence="2">
    <location>
        <begin position="164"/>
        <end position="289"/>
    </location>
</feature>
<keyword evidence="3" id="KW-0614">Plasmid</keyword>
<evidence type="ECO:0000259" key="1">
    <source>
        <dbReference type="Pfam" id="PF02399"/>
    </source>
</evidence>
<evidence type="ECO:0000259" key="2">
    <source>
        <dbReference type="Pfam" id="PF12965"/>
    </source>
</evidence>
<gene>
    <name evidence="3" type="ORF">BJP34_35770</name>
</gene>
<accession>A0A1D8U4B6</accession>
<dbReference type="Proteomes" id="UP000177870">
    <property type="component" value="Plasmid unnamed"/>
</dbReference>
<dbReference type="OrthoDB" id="473036at2"/>
<dbReference type="EMBL" id="CP017600">
    <property type="protein sequence ID" value="AOX04740.1"/>
    <property type="molecule type" value="Genomic_DNA"/>
</dbReference>
<dbReference type="CDD" id="cd01029">
    <property type="entry name" value="TOPRIM_primases"/>
    <property type="match status" value="1"/>
</dbReference>
<sequence length="1061" mass="121129">MSNSTTKSSIGLLSDEIIPNNVLKQHYREWQHSAVNHHIIALNVVSCSDNEAFDYLVYSDNIPRRNDGRIRDHILKRYGHIEHGGWWCSGIDLLTGELALWGCFKPDKPRRNQDKRDKRIKYEHPPKEPTSVFALQIPLALGQHIASKYECEPNFLNANGCNWFWQWVIDNPQVPIVITEGAKKAGALLSAGYVAIAVPGVNSGYRVSYEHGQKKRELIPELDVLATPGRTFYLAFDQDEKPKTITMVNIAQERLGRLLAENNTEVKIINWNPKDGKGCDDLIVNYGQQAFDQAIDNALLLDIWKARQFRQLTHLPNTHLNRRFLGELIIPESCKLIGIKSPKGTGKTESLVPLVAEAIRNGQPILVITHRIQLTKALCQRFGINYITDVRKSVEGALFGYGLCIDSLHIKSQAKFKAEDWEGCLVILDEAEQVLWHMLNSSTCQKHRVPILKSFKTLIQGAAQVIAADADLSNVTIDYLKTLTGTEPFIIRNDYKFDGWTVYRYPKPETLVKNLEKEILQGGKPFVCLSAQKDKSMWSTQNLENHLRELFPNKKILRIDSESVADPNHEAFGSITKLNEILSNYDIVITSPSIETGVSIDVKKHFTSVWGIAQGVQSESSVRQSLARLREPVDRHLYVAPHGLGKVGNGSISYRLLITSQNAMLRANLQFLRQADLPELKSVSDIDELDNFQPEALRCWSKMATRHNAGLIEYDEQIFAEIEAEGHKIISVEPSDDSDQVIRESLKDCRDRSYLASREAISNVQSFINESQYLACKDKQAKTKEERHQERNWEMLKRWGDVTPELLELDDKGHFSRFRLLYDLTLGRSYVVKKSKESAQSQIEQGGLFPPDFNRSQKGLKIKAFEILGIKELVQSNRELKNSDADLIELHRKIQTPIIRRQLNAIGLGHFKVTDTPIQILKKLLSNLGLSLDRIGRETRRGVRHWIYRLRDWGERQSLFAYWYQKDEEKQQLAVDHKNVSTSGKDQKDTSHLDTITEDKPRAVVTEVISKLERLVKAAPELLKGLVKSYVHSSWWNEIRDEVWVNAPVEIRQVINRFDFV</sequence>
<dbReference type="RefSeq" id="WP_070397086.1">
    <property type="nucleotide sequence ID" value="NZ_CP017600.1"/>
</dbReference>
<dbReference type="KEGG" id="mpro:BJP34_35770"/>
<protein>
    <recommendedName>
        <fullName evidence="5">DUF3854 domain-containing protein</fullName>
    </recommendedName>
</protein>
<dbReference type="Gene3D" id="3.40.1360.10">
    <property type="match status" value="1"/>
</dbReference>
<name>A0A1D8U4B6_9CYAN</name>
<dbReference type="GO" id="GO:0003688">
    <property type="term" value="F:DNA replication origin binding"/>
    <property type="evidence" value="ECO:0007669"/>
    <property type="project" value="InterPro"/>
</dbReference>
<geneLocation type="plasmid" evidence="3 4">
    <name>unnamed</name>
</geneLocation>